<dbReference type="PROSITE" id="PS01036">
    <property type="entry name" value="HSP70_3"/>
    <property type="match status" value="1"/>
</dbReference>
<dbReference type="KEGG" id="acob:P0Y56_13260"/>
<name>A0AAJ5X3X1_9SPHN</name>
<dbReference type="SUPFAM" id="SSF53067">
    <property type="entry name" value="Actin-like ATPase domain"/>
    <property type="match status" value="2"/>
</dbReference>
<dbReference type="GO" id="GO:0140662">
    <property type="term" value="F:ATP-dependent protein folding chaperone"/>
    <property type="evidence" value="ECO:0007669"/>
    <property type="project" value="InterPro"/>
</dbReference>
<dbReference type="InterPro" id="IPR013126">
    <property type="entry name" value="Hsp_70_fam"/>
</dbReference>
<evidence type="ECO:0000313" key="4">
    <source>
        <dbReference type="EMBL" id="WEK45988.1"/>
    </source>
</evidence>
<sequence>MPTALGFDFGTTNSSLMLARGNGEVAALGIARDGGIEQTVRTALCFWEEFAAHRTTVKSAAGSQAIEQFLLEGSGSRFLQSMKSFVANPSFQGTAIFGTRYSFEDLLDLFFDHLQREARTADIPRRLVVGRPVEFVGGRSDEGLAMLRYERGFSRFGFDEIVFVYEPVAAAFYYAQSLQKPATILVGDFGGGTTDFSLMRFEPRPGGLHAEAIGHAGIGIAGDDFDYRILHHLVLPRLGRGSEYRSMGKILELPPGLFSSFRRWNELSLFRNSRGLRDLKRYIPLAQEPEKLERLIDLVEDEQGYPLYHAVTDAKRRLSFDHSIEFRFAALGGDFAPTVTRTEFEGWIADDLQRIEATLDDLLTRHDIARDAVDAVFLTGGTSFIPAIRALVARRFGADKIVTGDEHVSIAKGLALIGATQDLDKWSVKPDGEKA</sequence>
<dbReference type="InterPro" id="IPR043129">
    <property type="entry name" value="ATPase_NBD"/>
</dbReference>
<dbReference type="PANTHER" id="PTHR19375">
    <property type="entry name" value="HEAT SHOCK PROTEIN 70KDA"/>
    <property type="match status" value="1"/>
</dbReference>
<protein>
    <submittedName>
        <fullName evidence="4">Hsp70 family protein</fullName>
    </submittedName>
</protein>
<evidence type="ECO:0000313" key="5">
    <source>
        <dbReference type="Proteomes" id="UP001218362"/>
    </source>
</evidence>
<reference evidence="4" key="1">
    <citation type="submission" date="2023-03" db="EMBL/GenBank/DDBJ databases">
        <title>Andean soil-derived lignocellulolytic bacterial consortium as a source of novel taxa and putative plastic-active enzymes.</title>
        <authorList>
            <person name="Diaz-Garcia L."/>
            <person name="Chuvochina M."/>
            <person name="Feuerriegel G."/>
            <person name="Bunk B."/>
            <person name="Sproer C."/>
            <person name="Streit W.R."/>
            <person name="Rodriguez L.M."/>
            <person name="Overmann J."/>
            <person name="Jimenez D.J."/>
        </authorList>
    </citation>
    <scope>NUCLEOTIDE SEQUENCE</scope>
    <source>
        <strain evidence="4">MAG 26</strain>
    </source>
</reference>
<keyword evidence="2" id="KW-0547">Nucleotide-binding</keyword>
<dbReference type="Gene3D" id="3.90.640.10">
    <property type="entry name" value="Actin, Chain A, domain 4"/>
    <property type="match status" value="2"/>
</dbReference>
<dbReference type="Proteomes" id="UP001218362">
    <property type="component" value="Chromosome"/>
</dbReference>
<dbReference type="AlphaFoldDB" id="A0AAJ5X3X1"/>
<dbReference type="InterPro" id="IPR018181">
    <property type="entry name" value="Heat_shock_70_CS"/>
</dbReference>
<proteinExistence type="inferred from homology"/>
<dbReference type="EMBL" id="CP119316">
    <property type="protein sequence ID" value="WEK45988.1"/>
    <property type="molecule type" value="Genomic_DNA"/>
</dbReference>
<evidence type="ECO:0000256" key="3">
    <source>
        <dbReference type="ARBA" id="ARBA00022840"/>
    </source>
</evidence>
<dbReference type="GO" id="GO:0005524">
    <property type="term" value="F:ATP binding"/>
    <property type="evidence" value="ECO:0007669"/>
    <property type="project" value="UniProtKB-KW"/>
</dbReference>
<dbReference type="InterPro" id="IPR042054">
    <property type="entry name" value="YegD-like"/>
</dbReference>
<gene>
    <name evidence="4" type="ORF">P0Y56_13260</name>
</gene>
<accession>A0AAJ5X3X1</accession>
<comment type="similarity">
    <text evidence="1">Belongs to the heat shock protein 70 family.</text>
</comment>
<evidence type="ECO:0000256" key="1">
    <source>
        <dbReference type="ARBA" id="ARBA00007381"/>
    </source>
</evidence>
<evidence type="ECO:0000256" key="2">
    <source>
        <dbReference type="ARBA" id="ARBA00022741"/>
    </source>
</evidence>
<keyword evidence="3" id="KW-0067">ATP-binding</keyword>
<organism evidence="4 5">
    <name type="scientific">Candidatus Andeanibacterium colombiense</name>
    <dbReference type="NCBI Taxonomy" id="3121345"/>
    <lineage>
        <taxon>Bacteria</taxon>
        <taxon>Pseudomonadati</taxon>
        <taxon>Pseudomonadota</taxon>
        <taxon>Alphaproteobacteria</taxon>
        <taxon>Sphingomonadales</taxon>
        <taxon>Sphingomonadaceae</taxon>
        <taxon>Candidatus Andeanibacterium</taxon>
    </lineage>
</organism>
<dbReference type="Pfam" id="PF00012">
    <property type="entry name" value="HSP70"/>
    <property type="match status" value="2"/>
</dbReference>
<dbReference type="CDD" id="cd10231">
    <property type="entry name" value="ASKHA_NBD_HSP70_YegD-like"/>
    <property type="match status" value="1"/>
</dbReference>
<dbReference type="Gene3D" id="3.30.420.40">
    <property type="match status" value="3"/>
</dbReference>